<gene>
    <name evidence="3" type="ORF">METZ01_LOCUS181476</name>
</gene>
<reference evidence="3" key="1">
    <citation type="submission" date="2018-05" db="EMBL/GenBank/DDBJ databases">
        <authorList>
            <person name="Lanie J.A."/>
            <person name="Ng W.-L."/>
            <person name="Kazmierczak K.M."/>
            <person name="Andrzejewski T.M."/>
            <person name="Davidsen T.M."/>
            <person name="Wayne K.J."/>
            <person name="Tettelin H."/>
            <person name="Glass J.I."/>
            <person name="Rusch D."/>
            <person name="Podicherti R."/>
            <person name="Tsui H.-C.T."/>
            <person name="Winkler M.E."/>
        </authorList>
    </citation>
    <scope>NUCLEOTIDE SEQUENCE</scope>
</reference>
<dbReference type="InterPro" id="IPR050574">
    <property type="entry name" value="HPF/YfiA_ribosome-assoc"/>
</dbReference>
<protein>
    <recommendedName>
        <fullName evidence="4">Ribosomal subunit interface protein</fullName>
    </recommendedName>
</protein>
<dbReference type="EMBL" id="UINC01035737">
    <property type="protein sequence ID" value="SVB28622.1"/>
    <property type="molecule type" value="Genomic_DNA"/>
</dbReference>
<dbReference type="Gene3D" id="3.30.160.100">
    <property type="entry name" value="Ribosome hibernation promotion factor-like"/>
    <property type="match status" value="1"/>
</dbReference>
<dbReference type="GO" id="GO:0045900">
    <property type="term" value="P:negative regulation of translational elongation"/>
    <property type="evidence" value="ECO:0007669"/>
    <property type="project" value="TreeGrafter"/>
</dbReference>
<dbReference type="PANTHER" id="PTHR33231">
    <property type="entry name" value="30S RIBOSOMAL PROTEIN"/>
    <property type="match status" value="1"/>
</dbReference>
<dbReference type="SUPFAM" id="SSF69754">
    <property type="entry name" value="Ribosome binding protein Y (YfiA homologue)"/>
    <property type="match status" value="1"/>
</dbReference>
<evidence type="ECO:0000256" key="1">
    <source>
        <dbReference type="ARBA" id="ARBA00022845"/>
    </source>
</evidence>
<dbReference type="Pfam" id="PF02482">
    <property type="entry name" value="Ribosomal_S30AE"/>
    <property type="match status" value="1"/>
</dbReference>
<evidence type="ECO:0000256" key="2">
    <source>
        <dbReference type="SAM" id="MobiDB-lite"/>
    </source>
</evidence>
<accession>A0A382CS21</accession>
<feature type="compositionally biased region" description="Polar residues" evidence="2">
    <location>
        <begin position="105"/>
        <end position="117"/>
    </location>
</feature>
<proteinExistence type="predicted"/>
<dbReference type="NCBIfam" id="TIGR00741">
    <property type="entry name" value="yfiA"/>
    <property type="match status" value="1"/>
</dbReference>
<evidence type="ECO:0000313" key="3">
    <source>
        <dbReference type="EMBL" id="SVB28622.1"/>
    </source>
</evidence>
<evidence type="ECO:0008006" key="4">
    <source>
        <dbReference type="Google" id="ProtNLM"/>
    </source>
</evidence>
<organism evidence="3">
    <name type="scientific">marine metagenome</name>
    <dbReference type="NCBI Taxonomy" id="408172"/>
    <lineage>
        <taxon>unclassified sequences</taxon>
        <taxon>metagenomes</taxon>
        <taxon>ecological metagenomes</taxon>
    </lineage>
</organism>
<feature type="region of interest" description="Disordered" evidence="2">
    <location>
        <begin position="92"/>
        <end position="117"/>
    </location>
</feature>
<name>A0A382CS21_9ZZZZ</name>
<keyword evidence="1" id="KW-0810">Translation regulation</keyword>
<dbReference type="PANTHER" id="PTHR33231:SF1">
    <property type="entry name" value="30S RIBOSOMAL PROTEIN"/>
    <property type="match status" value="1"/>
</dbReference>
<dbReference type="InterPro" id="IPR003489">
    <property type="entry name" value="RHF/RaiA"/>
</dbReference>
<dbReference type="AlphaFoldDB" id="A0A382CS21"/>
<sequence>MQVSISGQHIEVTTALRQYVTRKLERIDRHTGLPLIRGHVVLHVEKNRYWAEGSLHTKGADWHATSKGDDMYAVIDRVVDKLDRQAIKHKEKIVDHHQQDGGLKSQLQLDSTSNDEP</sequence>
<dbReference type="FunFam" id="3.30.160.100:FF:000001">
    <property type="entry name" value="Ribosome hibernation promoting factor"/>
    <property type="match status" value="1"/>
</dbReference>
<dbReference type="InterPro" id="IPR036567">
    <property type="entry name" value="RHF-like"/>
</dbReference>
<dbReference type="GO" id="GO:0043024">
    <property type="term" value="F:ribosomal small subunit binding"/>
    <property type="evidence" value="ECO:0007669"/>
    <property type="project" value="TreeGrafter"/>
</dbReference>
<dbReference type="CDD" id="cd00552">
    <property type="entry name" value="RaiA"/>
    <property type="match status" value="1"/>
</dbReference>
<dbReference type="GO" id="GO:0022627">
    <property type="term" value="C:cytosolic small ribosomal subunit"/>
    <property type="evidence" value="ECO:0007669"/>
    <property type="project" value="TreeGrafter"/>
</dbReference>